<dbReference type="GO" id="GO:0003677">
    <property type="term" value="F:DNA binding"/>
    <property type="evidence" value="ECO:0007669"/>
    <property type="project" value="InterPro"/>
</dbReference>
<keyword evidence="1 9" id="KW-0547">Nucleotide-binding</keyword>
<dbReference type="EMBL" id="CP159989">
    <property type="protein sequence ID" value="XCP82001.1"/>
    <property type="molecule type" value="Genomic_DNA"/>
</dbReference>
<keyword evidence="5" id="KW-0413">Isomerase</keyword>
<dbReference type="PANTHER" id="PTHR11070:SF45">
    <property type="entry name" value="DNA 3'-5' HELICASE"/>
    <property type="match status" value="1"/>
</dbReference>
<name>A0AAU8N2C8_9ACTO</name>
<dbReference type="SUPFAM" id="SSF52540">
    <property type="entry name" value="P-loop containing nucleoside triphosphate hydrolases"/>
    <property type="match status" value="1"/>
</dbReference>
<evidence type="ECO:0000256" key="3">
    <source>
        <dbReference type="ARBA" id="ARBA00022806"/>
    </source>
</evidence>
<evidence type="ECO:0000256" key="7">
    <source>
        <dbReference type="ARBA" id="ARBA00034808"/>
    </source>
</evidence>
<reference evidence="12" key="1">
    <citation type="submission" date="2024-05" db="EMBL/GenBank/DDBJ databases">
        <title>Draft genome assemblies of 36 bacteria isolated from hibernating arctic ground squirrels.</title>
        <authorList>
            <person name="McKee H."/>
            <person name="Mullen L."/>
            <person name="Drown D.M."/>
            <person name="Duddleston K.N."/>
        </authorList>
    </citation>
    <scope>NUCLEOTIDE SEQUENCE</scope>
    <source>
        <strain evidence="12">AR004</strain>
    </source>
</reference>
<evidence type="ECO:0000256" key="2">
    <source>
        <dbReference type="ARBA" id="ARBA00022801"/>
    </source>
</evidence>
<evidence type="ECO:0000256" key="5">
    <source>
        <dbReference type="ARBA" id="ARBA00023235"/>
    </source>
</evidence>
<dbReference type="InterPro" id="IPR000212">
    <property type="entry name" value="DNA_helicase_UvrD/REP"/>
</dbReference>
<evidence type="ECO:0000256" key="9">
    <source>
        <dbReference type="PROSITE-ProRule" id="PRU00560"/>
    </source>
</evidence>
<comment type="catalytic activity">
    <reaction evidence="6">
        <text>Couples ATP hydrolysis with the unwinding of duplex DNA by translocating in the 3'-5' direction.</text>
        <dbReference type="EC" id="5.6.2.4"/>
    </reaction>
</comment>
<dbReference type="RefSeq" id="WP_366180252.1">
    <property type="nucleotide sequence ID" value="NZ_CP159989.1"/>
</dbReference>
<evidence type="ECO:0000256" key="1">
    <source>
        <dbReference type="ARBA" id="ARBA00022741"/>
    </source>
</evidence>
<evidence type="ECO:0000256" key="4">
    <source>
        <dbReference type="ARBA" id="ARBA00022840"/>
    </source>
</evidence>
<comment type="catalytic activity">
    <reaction evidence="8">
        <text>ATP + H2O = ADP + phosphate + H(+)</text>
        <dbReference type="Rhea" id="RHEA:13065"/>
        <dbReference type="ChEBI" id="CHEBI:15377"/>
        <dbReference type="ChEBI" id="CHEBI:15378"/>
        <dbReference type="ChEBI" id="CHEBI:30616"/>
        <dbReference type="ChEBI" id="CHEBI:43474"/>
        <dbReference type="ChEBI" id="CHEBI:456216"/>
        <dbReference type="EC" id="5.6.2.4"/>
    </reaction>
</comment>
<feature type="binding site" evidence="9">
    <location>
        <begin position="345"/>
        <end position="352"/>
    </location>
    <ligand>
        <name>ATP</name>
        <dbReference type="ChEBI" id="CHEBI:30616"/>
    </ligand>
</feature>
<dbReference type="GO" id="GO:0005524">
    <property type="term" value="F:ATP binding"/>
    <property type="evidence" value="ECO:0007669"/>
    <property type="project" value="UniProtKB-UniRule"/>
</dbReference>
<keyword evidence="2 9" id="KW-0378">Hydrolase</keyword>
<evidence type="ECO:0000256" key="6">
    <source>
        <dbReference type="ARBA" id="ARBA00034617"/>
    </source>
</evidence>
<keyword evidence="4 9" id="KW-0067">ATP-binding</keyword>
<dbReference type="InterPro" id="IPR014017">
    <property type="entry name" value="DNA_helicase_UvrD-like_C"/>
</dbReference>
<organism evidence="12">
    <name type="scientific">Actinomyces timonensis</name>
    <dbReference type="NCBI Taxonomy" id="1288391"/>
    <lineage>
        <taxon>Bacteria</taxon>
        <taxon>Bacillati</taxon>
        <taxon>Actinomycetota</taxon>
        <taxon>Actinomycetes</taxon>
        <taxon>Actinomycetales</taxon>
        <taxon>Actinomycetaceae</taxon>
        <taxon>Actinomyces</taxon>
    </lineage>
</organism>
<evidence type="ECO:0000256" key="10">
    <source>
        <dbReference type="SAM" id="MobiDB-lite"/>
    </source>
</evidence>
<keyword evidence="3 9" id="KW-0347">Helicase</keyword>
<dbReference type="GO" id="GO:0016787">
    <property type="term" value="F:hydrolase activity"/>
    <property type="evidence" value="ECO:0007669"/>
    <property type="project" value="UniProtKB-UniRule"/>
</dbReference>
<proteinExistence type="predicted"/>
<dbReference type="PROSITE" id="PS51198">
    <property type="entry name" value="UVRD_HELICASE_ATP_BIND"/>
    <property type="match status" value="1"/>
</dbReference>
<dbReference type="Pfam" id="PF13361">
    <property type="entry name" value="UvrD_C"/>
    <property type="match status" value="1"/>
</dbReference>
<dbReference type="EC" id="5.6.2.4" evidence="7"/>
<dbReference type="GO" id="GO:0005829">
    <property type="term" value="C:cytosol"/>
    <property type="evidence" value="ECO:0007669"/>
    <property type="project" value="TreeGrafter"/>
</dbReference>
<evidence type="ECO:0000256" key="8">
    <source>
        <dbReference type="ARBA" id="ARBA00048988"/>
    </source>
</evidence>
<evidence type="ECO:0000259" key="11">
    <source>
        <dbReference type="PROSITE" id="PS51198"/>
    </source>
</evidence>
<dbReference type="GO" id="GO:0043138">
    <property type="term" value="F:3'-5' DNA helicase activity"/>
    <property type="evidence" value="ECO:0007669"/>
    <property type="project" value="UniProtKB-EC"/>
</dbReference>
<dbReference type="GO" id="GO:0000725">
    <property type="term" value="P:recombinational repair"/>
    <property type="evidence" value="ECO:0007669"/>
    <property type="project" value="TreeGrafter"/>
</dbReference>
<dbReference type="PANTHER" id="PTHR11070">
    <property type="entry name" value="UVRD / RECB / PCRA DNA HELICASE FAMILY MEMBER"/>
    <property type="match status" value="1"/>
</dbReference>
<feature type="domain" description="UvrD-like helicase ATP-binding" evidence="11">
    <location>
        <begin position="324"/>
        <end position="649"/>
    </location>
</feature>
<dbReference type="Gene3D" id="3.40.50.300">
    <property type="entry name" value="P-loop containing nucleotide triphosphate hydrolases"/>
    <property type="match status" value="2"/>
</dbReference>
<dbReference type="AlphaFoldDB" id="A0AAU8N2C8"/>
<dbReference type="InterPro" id="IPR014016">
    <property type="entry name" value="UvrD-like_ATP-bd"/>
</dbReference>
<dbReference type="Pfam" id="PF00580">
    <property type="entry name" value="UvrD-helicase"/>
    <property type="match status" value="1"/>
</dbReference>
<dbReference type="InterPro" id="IPR027417">
    <property type="entry name" value="P-loop_NTPase"/>
</dbReference>
<evidence type="ECO:0000313" key="12">
    <source>
        <dbReference type="EMBL" id="XCP82001.1"/>
    </source>
</evidence>
<accession>A0AAU8N2C8</accession>
<protein>
    <recommendedName>
        <fullName evidence="7">DNA 3'-5' helicase</fullName>
        <ecNumber evidence="7">5.6.2.4</ecNumber>
    </recommendedName>
</protein>
<feature type="region of interest" description="Disordered" evidence="10">
    <location>
        <begin position="155"/>
        <end position="191"/>
    </location>
</feature>
<gene>
    <name evidence="12" type="ORF">ABXS69_08500</name>
</gene>
<sequence length="847" mass="93020">MPVIVWPSDKAKDATHKDPSLRSKIGPFITKFSAGTTSAGLHVEPIRESADRRVRTARVTDFYRAVLFELDGGGEPVYVIHGIWPHDKAIEIARTVTVGINPYNGAAQISDVRDAAGQDEHAVDRARRDARQRLDAARREAQEIAREAARLEAGNAEARRRMEADSGAPVISVPARPGAESGGSASGTTTAMPGVVVATRDDRPVWPDGLTVESLRDELGIDIRLAAAALAASRESELLDLAATASPSWQGEALLALATGTSIEGVREDFELLLPRDVTAEPTDAEVIEGLRRRASRADFTWLETDEDLRRAIEGLTFAQWQLFLHPQQRHLVEQRSNGPMRISGGAGTGKTVVTVHRTAALAGRMTGMKRGLARSHAAGREHGSQRSGETRILLTTFTRNLADDLSRQLAQLAPGLAFAERVGKPGVLVSGLDRVARAILQRAGEGIADVAERVLGRRRARVLAHARNDLWGDVLALTGEGLPAGLRSADFLASEYELVVLPQHVETLRDYLRVRRPGRGVALDRRKRAEVWAAMERYRDRSAELDVTSFAEQLALAAAWLDHEAARGMARPFDHVLVDEAQDLSPAHLLLLRALVEPGPDDLFLAEDSHQRIYGKKITLSHYGINIRGRSRRLTRNYRTTRQNLRAAFEILDAGSYEDMEGHAEEHRYVSPRSGPEPVLLPAESRAAELDLAAQLLRGWLTEDGERREAGATAGAGAETIAILVRDRYQRDAVVTDLAERGVDARPVDKESMGRGRPVVMTMHRSRGLEFRKVLLFDVSEASIPRALRDQQYPDADYADALLRERSLLYVAATRARDQLAISWSGRRSPLLEGLAGRAPSERRTP</sequence>